<dbReference type="InterPro" id="IPR022062">
    <property type="entry name" value="DUF3618"/>
</dbReference>
<evidence type="ECO:0000313" key="2">
    <source>
        <dbReference type="EMBL" id="ORB68780.1"/>
    </source>
</evidence>
<keyword evidence="1" id="KW-0472">Membrane</keyword>
<dbReference type="AlphaFoldDB" id="A0A1X0K1D5"/>
<dbReference type="RefSeq" id="WP_083123594.1">
    <property type="nucleotide sequence ID" value="NZ_MVIM01000001.1"/>
</dbReference>
<evidence type="ECO:0008006" key="4">
    <source>
        <dbReference type="Google" id="ProtNLM"/>
    </source>
</evidence>
<evidence type="ECO:0000313" key="3">
    <source>
        <dbReference type="Proteomes" id="UP000192411"/>
    </source>
</evidence>
<feature type="transmembrane region" description="Helical" evidence="1">
    <location>
        <begin position="77"/>
        <end position="96"/>
    </location>
</feature>
<gene>
    <name evidence="2" type="ORF">BST47_02480</name>
</gene>
<keyword evidence="1" id="KW-1133">Transmembrane helix</keyword>
<keyword evidence="3" id="KW-1185">Reference proteome</keyword>
<dbReference type="OrthoDB" id="4641350at2"/>
<organism evidence="2 3">
    <name type="scientific">Mycolicibacterium tusciae</name>
    <dbReference type="NCBI Taxonomy" id="75922"/>
    <lineage>
        <taxon>Bacteria</taxon>
        <taxon>Bacillati</taxon>
        <taxon>Actinomycetota</taxon>
        <taxon>Actinomycetes</taxon>
        <taxon>Mycobacteriales</taxon>
        <taxon>Mycobacteriaceae</taxon>
        <taxon>Mycolicibacterium</taxon>
    </lineage>
</organism>
<name>A0A1X0K1D5_9MYCO</name>
<reference evidence="2 3" key="1">
    <citation type="submission" date="2017-02" db="EMBL/GenBank/DDBJ databases">
        <title>The new phylogeny of genus Mycobacterium.</title>
        <authorList>
            <person name="Tortoli E."/>
            <person name="Trovato A."/>
            <person name="Cirillo D.M."/>
        </authorList>
    </citation>
    <scope>NUCLEOTIDE SEQUENCE [LARGE SCALE GENOMIC DNA]</scope>
    <source>
        <strain evidence="2 3">DSM 44338</strain>
    </source>
</reference>
<evidence type="ECO:0000256" key="1">
    <source>
        <dbReference type="SAM" id="Phobius"/>
    </source>
</evidence>
<sequence length="100" mass="10854">MAAPNPNRPEPGPDAGIEDIEADAEQTRKELGETVEALADKLDVKGRVKDKASETKEQVVERADAVRHTVTDNPKRTVPIAAVALVGVLAVGIVIWRRRH</sequence>
<keyword evidence="1" id="KW-0812">Transmembrane</keyword>
<protein>
    <recommendedName>
        <fullName evidence="4">DUF3618 domain-containing protein</fullName>
    </recommendedName>
</protein>
<comment type="caution">
    <text evidence="2">The sequence shown here is derived from an EMBL/GenBank/DDBJ whole genome shotgun (WGS) entry which is preliminary data.</text>
</comment>
<dbReference type="Proteomes" id="UP000192411">
    <property type="component" value="Unassembled WGS sequence"/>
</dbReference>
<proteinExistence type="predicted"/>
<accession>A0A1X0K1D5</accession>
<dbReference type="Pfam" id="PF12277">
    <property type="entry name" value="DUF3618"/>
    <property type="match status" value="1"/>
</dbReference>
<dbReference type="STRING" id="75922.BST47_02480"/>
<dbReference type="EMBL" id="MVIM01000001">
    <property type="protein sequence ID" value="ORB68780.1"/>
    <property type="molecule type" value="Genomic_DNA"/>
</dbReference>